<comment type="similarity">
    <text evidence="3 9">Belongs to the peptidase S26 family.</text>
</comment>
<reference evidence="11 12" key="1">
    <citation type="submission" date="2015-05" db="EMBL/GenBank/DDBJ databases">
        <title>Whole genome sequence and identification of bacterial endophytes from Costus igneus.</title>
        <authorList>
            <person name="Lee Y.P."/>
            <person name="Gan H.M."/>
            <person name="Eng W."/>
            <person name="Wheatley M.S."/>
            <person name="Caraballo A."/>
            <person name="Polter S."/>
            <person name="Savka M.A."/>
            <person name="Hudson A.O."/>
        </authorList>
    </citation>
    <scope>NUCLEOTIDE SEQUENCE [LARGE SCALE GENOMIC DNA]</scope>
    <source>
        <strain evidence="11 12">RIT375</strain>
    </source>
</reference>
<sequence>MKKIFLFKRTFYISFLITCAIYYFLSSFVFGIYPTKGESMQPTLLNDDRLLVSKLNHKVVGFKRFDLIQFYSEKQNKHFVKRVIGLPGECIEYKNDNLYIDGIVIEEPFIAAQKESPNKYKDNTKLINVNPEQLNHEQKRDLDIYIKQLESPYYTMDFKLEELYKSKRIPDNFIFVLGDNRPLSDDSRYSDIGLVPISSVEGKILLRLTPNFEIF</sequence>
<evidence type="ECO:0000256" key="6">
    <source>
        <dbReference type="ARBA" id="ARBA00022801"/>
    </source>
</evidence>
<dbReference type="GO" id="GO:0009003">
    <property type="term" value="F:signal peptidase activity"/>
    <property type="evidence" value="ECO:0007669"/>
    <property type="project" value="UniProtKB-EC"/>
</dbReference>
<feature type="transmembrane region" description="Helical" evidence="8">
    <location>
        <begin position="12"/>
        <end position="33"/>
    </location>
</feature>
<evidence type="ECO:0000259" key="10">
    <source>
        <dbReference type="Pfam" id="PF10502"/>
    </source>
</evidence>
<evidence type="ECO:0000256" key="9">
    <source>
        <dbReference type="RuleBase" id="RU362042"/>
    </source>
</evidence>
<dbReference type="InterPro" id="IPR036286">
    <property type="entry name" value="LexA/Signal_pep-like_sf"/>
</dbReference>
<feature type="active site" evidence="7">
    <location>
        <position position="39"/>
    </location>
</feature>
<dbReference type="GO" id="GO:0006465">
    <property type="term" value="P:signal peptide processing"/>
    <property type="evidence" value="ECO:0007669"/>
    <property type="project" value="InterPro"/>
</dbReference>
<dbReference type="RefSeq" id="WP_047956644.1">
    <property type="nucleotide sequence ID" value="NZ_LDPG01000007.1"/>
</dbReference>
<dbReference type="InterPro" id="IPR019756">
    <property type="entry name" value="Pept_S26A_signal_pept_1_Ser-AS"/>
</dbReference>
<dbReference type="Proteomes" id="UP000035904">
    <property type="component" value="Unassembled WGS sequence"/>
</dbReference>
<organism evidence="11 12">
    <name type="scientific">Bacillus anthracis</name>
    <name type="common">anthrax bacterium</name>
    <dbReference type="NCBI Taxonomy" id="1392"/>
    <lineage>
        <taxon>Bacteria</taxon>
        <taxon>Bacillati</taxon>
        <taxon>Bacillota</taxon>
        <taxon>Bacilli</taxon>
        <taxon>Bacillales</taxon>
        <taxon>Bacillaceae</taxon>
        <taxon>Bacillus</taxon>
        <taxon>Bacillus cereus group</taxon>
    </lineage>
</organism>
<evidence type="ECO:0000256" key="3">
    <source>
        <dbReference type="ARBA" id="ARBA00009370"/>
    </source>
</evidence>
<keyword evidence="8" id="KW-0472">Membrane</keyword>
<evidence type="ECO:0000256" key="1">
    <source>
        <dbReference type="ARBA" id="ARBA00000677"/>
    </source>
</evidence>
<comment type="subcellular location">
    <subcellularLocation>
        <location evidence="2">Cell membrane</location>
        <topology evidence="2">Single-pass type II membrane protein</topology>
    </subcellularLocation>
    <subcellularLocation>
        <location evidence="9">Membrane</location>
        <topology evidence="9">Single-pass type II membrane protein</topology>
    </subcellularLocation>
</comment>
<evidence type="ECO:0000256" key="2">
    <source>
        <dbReference type="ARBA" id="ARBA00004401"/>
    </source>
</evidence>
<comment type="catalytic activity">
    <reaction evidence="1 8">
        <text>Cleavage of hydrophobic, N-terminal signal or leader sequences from secreted and periplasmic proteins.</text>
        <dbReference type="EC" id="3.4.21.89"/>
    </reaction>
</comment>
<comment type="caution">
    <text evidence="11">The sequence shown here is derived from an EMBL/GenBank/DDBJ whole genome shotgun (WGS) entry which is preliminary data.</text>
</comment>
<dbReference type="AlphaFoldDB" id="A0A0J1HX66"/>
<accession>A0A0J1HX66</accession>
<evidence type="ECO:0000256" key="8">
    <source>
        <dbReference type="RuleBase" id="RU003993"/>
    </source>
</evidence>
<feature type="active site" evidence="7">
    <location>
        <position position="81"/>
    </location>
</feature>
<dbReference type="PRINTS" id="PR00727">
    <property type="entry name" value="LEADERPTASE"/>
</dbReference>
<evidence type="ECO:0000313" key="11">
    <source>
        <dbReference type="EMBL" id="KLV18326.1"/>
    </source>
</evidence>
<evidence type="ECO:0000313" key="12">
    <source>
        <dbReference type="Proteomes" id="UP000035904"/>
    </source>
</evidence>
<evidence type="ECO:0000256" key="7">
    <source>
        <dbReference type="PIRSR" id="PIRSR600223-1"/>
    </source>
</evidence>
<dbReference type="GO" id="GO:0005886">
    <property type="term" value="C:plasma membrane"/>
    <property type="evidence" value="ECO:0007669"/>
    <property type="project" value="UniProtKB-SubCell"/>
</dbReference>
<dbReference type="PATRIC" id="fig|1392.242.peg.5659"/>
<dbReference type="InterPro" id="IPR000223">
    <property type="entry name" value="Pept_S26A_signal_pept_1"/>
</dbReference>
<name>A0A0J1HX66_BACAN</name>
<dbReference type="EC" id="3.4.21.89" evidence="4 8"/>
<gene>
    <name evidence="11" type="ORF">ABW01_13165</name>
</gene>
<dbReference type="InterPro" id="IPR019533">
    <property type="entry name" value="Peptidase_S26"/>
</dbReference>
<dbReference type="CDD" id="cd06530">
    <property type="entry name" value="S26_SPase_I"/>
    <property type="match status" value="1"/>
</dbReference>
<dbReference type="Pfam" id="PF10502">
    <property type="entry name" value="Peptidase_S26"/>
    <property type="match status" value="1"/>
</dbReference>
<dbReference type="SUPFAM" id="SSF51306">
    <property type="entry name" value="LexA/Signal peptidase"/>
    <property type="match status" value="1"/>
</dbReference>
<dbReference type="EMBL" id="LDPG01000007">
    <property type="protein sequence ID" value="KLV18326.1"/>
    <property type="molecule type" value="Genomic_DNA"/>
</dbReference>
<dbReference type="PROSITE" id="PS00760">
    <property type="entry name" value="SPASE_I_2"/>
    <property type="match status" value="1"/>
</dbReference>
<dbReference type="InterPro" id="IPR019757">
    <property type="entry name" value="Pept_S26A_signal_pept_1_Lys-AS"/>
</dbReference>
<feature type="domain" description="Peptidase S26" evidence="10">
    <location>
        <begin position="11"/>
        <end position="207"/>
    </location>
</feature>
<dbReference type="InterPro" id="IPR019758">
    <property type="entry name" value="Pept_S26A_signal_pept_1_CS"/>
</dbReference>
<keyword evidence="6 8" id="KW-0378">Hydrolase</keyword>
<protein>
    <recommendedName>
        <fullName evidence="4 8">Signal peptidase I</fullName>
        <ecNumber evidence="4 8">3.4.21.89</ecNumber>
    </recommendedName>
</protein>
<keyword evidence="5 8" id="KW-0645">Protease</keyword>
<dbReference type="PANTHER" id="PTHR43390">
    <property type="entry name" value="SIGNAL PEPTIDASE I"/>
    <property type="match status" value="1"/>
</dbReference>
<evidence type="ECO:0000256" key="4">
    <source>
        <dbReference type="ARBA" id="ARBA00013208"/>
    </source>
</evidence>
<dbReference type="PANTHER" id="PTHR43390:SF1">
    <property type="entry name" value="CHLOROPLAST PROCESSING PEPTIDASE"/>
    <property type="match status" value="1"/>
</dbReference>
<dbReference type="PROSITE" id="PS00501">
    <property type="entry name" value="SPASE_I_1"/>
    <property type="match status" value="1"/>
</dbReference>
<dbReference type="PROSITE" id="PS00761">
    <property type="entry name" value="SPASE_I_3"/>
    <property type="match status" value="1"/>
</dbReference>
<keyword evidence="8" id="KW-1133">Transmembrane helix</keyword>
<keyword evidence="8" id="KW-0812">Transmembrane</keyword>
<dbReference type="Gene3D" id="2.10.109.10">
    <property type="entry name" value="Umud Fragment, subunit A"/>
    <property type="match status" value="1"/>
</dbReference>
<dbReference type="GO" id="GO:0004252">
    <property type="term" value="F:serine-type endopeptidase activity"/>
    <property type="evidence" value="ECO:0007669"/>
    <property type="project" value="InterPro"/>
</dbReference>
<proteinExistence type="inferred from homology"/>
<evidence type="ECO:0000256" key="5">
    <source>
        <dbReference type="ARBA" id="ARBA00022670"/>
    </source>
</evidence>
<dbReference type="NCBIfam" id="TIGR02227">
    <property type="entry name" value="sigpep_I_bact"/>
    <property type="match status" value="1"/>
</dbReference>